<dbReference type="AlphaFoldDB" id="A0A6H5H7R3"/>
<sequence>MDRDNREIVYQYKQNIRRSGYFGRAKKTVEIRRPPGGEDFRGKTATIRGRTDIRETRGIGREKGRSRDSGKVGPAAGQLGFFGFWRKIRKKNAADRLTRIVVLVLKRVAAELRSLVWRTVYKVIGHDLSLPPVYKSRIPDSKTLIVFARAGKAEIAVTFNRFGRSGPERRDCPTSQTRIISASRNAAHNEVPQAWTLRVHLSIFLRGSAHDRRHRTRAEFRAREGESPVS</sequence>
<gene>
    <name evidence="1" type="ORF">NTEN_LOCUS17613</name>
</gene>
<evidence type="ECO:0000313" key="1">
    <source>
        <dbReference type="EMBL" id="CAB0012923.1"/>
    </source>
</evidence>
<accession>A0A6H5H7R3</accession>
<protein>
    <submittedName>
        <fullName evidence="1">Uncharacterized protein</fullName>
    </submittedName>
</protein>
<dbReference type="Proteomes" id="UP000479000">
    <property type="component" value="Unassembled WGS sequence"/>
</dbReference>
<organism evidence="1 2">
    <name type="scientific">Nesidiocoris tenuis</name>
    <dbReference type="NCBI Taxonomy" id="355587"/>
    <lineage>
        <taxon>Eukaryota</taxon>
        <taxon>Metazoa</taxon>
        <taxon>Ecdysozoa</taxon>
        <taxon>Arthropoda</taxon>
        <taxon>Hexapoda</taxon>
        <taxon>Insecta</taxon>
        <taxon>Pterygota</taxon>
        <taxon>Neoptera</taxon>
        <taxon>Paraneoptera</taxon>
        <taxon>Hemiptera</taxon>
        <taxon>Heteroptera</taxon>
        <taxon>Panheteroptera</taxon>
        <taxon>Cimicomorpha</taxon>
        <taxon>Miridae</taxon>
        <taxon>Dicyphina</taxon>
        <taxon>Nesidiocoris</taxon>
    </lineage>
</organism>
<evidence type="ECO:0000313" key="2">
    <source>
        <dbReference type="Proteomes" id="UP000479000"/>
    </source>
</evidence>
<dbReference type="EMBL" id="CADCXU010025666">
    <property type="protein sequence ID" value="CAB0012923.1"/>
    <property type="molecule type" value="Genomic_DNA"/>
</dbReference>
<reference evidence="1 2" key="1">
    <citation type="submission" date="2020-02" db="EMBL/GenBank/DDBJ databases">
        <authorList>
            <person name="Ferguson B K."/>
        </authorList>
    </citation>
    <scope>NUCLEOTIDE SEQUENCE [LARGE SCALE GENOMIC DNA]</scope>
</reference>
<proteinExistence type="predicted"/>
<keyword evidence="2" id="KW-1185">Reference proteome</keyword>
<name>A0A6H5H7R3_9HEMI</name>